<dbReference type="InterPro" id="IPR009833">
    <property type="entry name" value="DUF1398"/>
</dbReference>
<dbReference type="Proteomes" id="UP001208938">
    <property type="component" value="Unassembled WGS sequence"/>
</dbReference>
<comment type="caution">
    <text evidence="1">The sequence shown here is derived from an EMBL/GenBank/DDBJ whole genome shotgun (WGS) entry which is preliminary data.</text>
</comment>
<evidence type="ECO:0000313" key="2">
    <source>
        <dbReference type="Proteomes" id="UP001208938"/>
    </source>
</evidence>
<dbReference type="RefSeq" id="WP_264506888.1">
    <property type="nucleotide sequence ID" value="NZ_JAPDFL010000001.1"/>
</dbReference>
<sequence length="133" mass="14217">MDADHARVARQCLDAAYDGTMDFPAILGALTAAGFEGYSVDYRRHLTTYYRPDGQSLDLPMSGSHGAVAEVFDTAALKAAIHAAQTNAPGYSYAGFSTQATQAGCAGYIVSIPGRRVLYLGRSAETHVEHFPR</sequence>
<dbReference type="SUPFAM" id="SSF160419">
    <property type="entry name" value="YdfO-like"/>
    <property type="match status" value="1"/>
</dbReference>
<gene>
    <name evidence="1" type="ORF">OKW52_17810</name>
</gene>
<name>A0ABT3H2Q0_9RHOB</name>
<protein>
    <submittedName>
        <fullName evidence="1">DUF1398 family protein</fullName>
    </submittedName>
</protein>
<keyword evidence="2" id="KW-1185">Reference proteome</keyword>
<reference evidence="1 2" key="1">
    <citation type="submission" date="2022-10" db="EMBL/GenBank/DDBJ databases">
        <title>Pararhodobacter sp. nov., isolated from marine algae.</title>
        <authorList>
            <person name="Choi B.J."/>
            <person name="Kim J.M."/>
            <person name="Lee J.K."/>
            <person name="Choi D.G."/>
            <person name="Jeon C.O."/>
        </authorList>
    </citation>
    <scope>NUCLEOTIDE SEQUENCE [LARGE SCALE GENOMIC DNA]</scope>
    <source>
        <strain evidence="1 2">ZQ420</strain>
    </source>
</reference>
<organism evidence="1 2">
    <name type="scientific">Pararhodobacter zhoushanensis</name>
    <dbReference type="NCBI Taxonomy" id="2479545"/>
    <lineage>
        <taxon>Bacteria</taxon>
        <taxon>Pseudomonadati</taxon>
        <taxon>Pseudomonadota</taxon>
        <taxon>Alphaproteobacteria</taxon>
        <taxon>Rhodobacterales</taxon>
        <taxon>Paracoccaceae</taxon>
        <taxon>Pararhodobacter</taxon>
    </lineage>
</organism>
<dbReference type="InterPro" id="IPR036696">
    <property type="entry name" value="YdfO-like_sf"/>
</dbReference>
<dbReference type="EMBL" id="JAPDFL010000001">
    <property type="protein sequence ID" value="MCW1934059.1"/>
    <property type="molecule type" value="Genomic_DNA"/>
</dbReference>
<accession>A0ABT3H2Q0</accession>
<dbReference type="Pfam" id="PF07166">
    <property type="entry name" value="DUF1398"/>
    <property type="match status" value="1"/>
</dbReference>
<evidence type="ECO:0000313" key="1">
    <source>
        <dbReference type="EMBL" id="MCW1934059.1"/>
    </source>
</evidence>
<proteinExistence type="predicted"/>